<name>A0A7W7AH66_9SPHN</name>
<proteinExistence type="predicted"/>
<dbReference type="EMBL" id="JACHNY010000002">
    <property type="protein sequence ID" value="MBB4616930.1"/>
    <property type="molecule type" value="Genomic_DNA"/>
</dbReference>
<evidence type="ECO:0000313" key="2">
    <source>
        <dbReference type="Proteomes" id="UP000574769"/>
    </source>
</evidence>
<dbReference type="Proteomes" id="UP000574769">
    <property type="component" value="Unassembled WGS sequence"/>
</dbReference>
<reference evidence="1 2" key="1">
    <citation type="submission" date="2020-08" db="EMBL/GenBank/DDBJ databases">
        <title>Genomic Encyclopedia of Type Strains, Phase IV (KMG-IV): sequencing the most valuable type-strain genomes for metagenomic binning, comparative biology and taxonomic classification.</title>
        <authorList>
            <person name="Goeker M."/>
        </authorList>
    </citation>
    <scope>NUCLEOTIDE SEQUENCE [LARGE SCALE GENOMIC DNA]</scope>
    <source>
        <strain evidence="1 2">DSM 15867</strain>
    </source>
</reference>
<comment type="caution">
    <text evidence="1">The sequence shown here is derived from an EMBL/GenBank/DDBJ whole genome shotgun (WGS) entry which is preliminary data.</text>
</comment>
<protein>
    <submittedName>
        <fullName evidence="1">Uncharacterized protein</fullName>
    </submittedName>
</protein>
<dbReference type="AlphaFoldDB" id="A0A7W7AH66"/>
<sequence>MTDIEWGPAIAVDGKRPGWLQDWQPIRGTYNHGRYPWIGDDTYLAKQFHWEHVASIRLPADHPHYRQTEAVIPEGMKPWHGGDAAPADWDSEKPIAVIDDGKVSIRYGHRWDWSREPVTAYGHKLLRVVAYTPQPTPQADTKPDLTEVAGREAVALLRRMLKWDGSFGDAGDAAAANGIVALLSEPVDSDLIEAREVVAVTLDDGDWAGVFKEKVRAGDQDDGDFVRVARAAIARGRALALAGEKEA</sequence>
<organism evidence="1 2">
    <name type="scientific">Sphingomonas abaci</name>
    <dbReference type="NCBI Taxonomy" id="237611"/>
    <lineage>
        <taxon>Bacteria</taxon>
        <taxon>Pseudomonadati</taxon>
        <taxon>Pseudomonadota</taxon>
        <taxon>Alphaproteobacteria</taxon>
        <taxon>Sphingomonadales</taxon>
        <taxon>Sphingomonadaceae</taxon>
        <taxon>Sphingomonas</taxon>
    </lineage>
</organism>
<gene>
    <name evidence="1" type="ORF">GGQ96_001050</name>
</gene>
<accession>A0A7W7AH66</accession>
<evidence type="ECO:0000313" key="1">
    <source>
        <dbReference type="EMBL" id="MBB4616930.1"/>
    </source>
</evidence>
<dbReference type="RefSeq" id="WP_184112342.1">
    <property type="nucleotide sequence ID" value="NZ_JACHNY010000002.1"/>
</dbReference>
<keyword evidence="2" id="KW-1185">Reference proteome</keyword>